<dbReference type="AlphaFoldDB" id="A0A1I2H4W1"/>
<dbReference type="RefSeq" id="WP_092941573.1">
    <property type="nucleotide sequence ID" value="NZ_FONX01000019.1"/>
</dbReference>
<evidence type="ECO:0000313" key="2">
    <source>
        <dbReference type="Proteomes" id="UP000199119"/>
    </source>
</evidence>
<accession>A0A1I2H4W1</accession>
<dbReference type="InterPro" id="IPR011604">
    <property type="entry name" value="PDDEXK-like_dom_sf"/>
</dbReference>
<name>A0A1I2H4W1_9BURK</name>
<sequence length="398" mass="43903">MSLDVRQEPKTVPDYSLTGDLLSYLRCGLQYRYQNGSALPPARPVQLWFGEFIHGVMEMAYTMWKERGLALPWPYTPIAWEDREMGMGLPDNDIGEIGRRIELVLAVQGKIARSSDARRMAYDRAAAAVNLIGPALFPLVAFAEEPLSGSRALPNPTNDSLRAERYGVTGVADVLTNITLSAVPEDNLIRAAVTKALEAAGQSIPPEFEVIVDYKGAARPDVGTGKRDYWQQHDWQIQMYAWLRGRKVDAKPVVAGIVIYVNELLPGVADAAKIRAQITNRLTDIIPARGSPDDYVLSMARPGTRPGGEFSETFRIGRALRVIPVTSASIERAGAAFDEVVLEIEKRISDEIYCEDISKAWAPNCQEEETCSACDFRYFCPKPFGVDPGYVVAAPHAP</sequence>
<reference evidence="2" key="1">
    <citation type="submission" date="2016-10" db="EMBL/GenBank/DDBJ databases">
        <authorList>
            <person name="Varghese N."/>
            <person name="Submissions S."/>
        </authorList>
    </citation>
    <scope>NUCLEOTIDE SEQUENCE [LARGE SCALE GENOMIC DNA]</scope>
    <source>
        <strain evidence="2">DSM 27981</strain>
    </source>
</reference>
<organism evidence="1 2">
    <name type="scientific">Paracidovorax wautersii</name>
    <dbReference type="NCBI Taxonomy" id="1177982"/>
    <lineage>
        <taxon>Bacteria</taxon>
        <taxon>Pseudomonadati</taxon>
        <taxon>Pseudomonadota</taxon>
        <taxon>Betaproteobacteria</taxon>
        <taxon>Burkholderiales</taxon>
        <taxon>Comamonadaceae</taxon>
        <taxon>Paracidovorax</taxon>
    </lineage>
</organism>
<dbReference type="Gene3D" id="3.90.320.10">
    <property type="match status" value="1"/>
</dbReference>
<gene>
    <name evidence="1" type="ORF">SAMN04489711_11948</name>
</gene>
<dbReference type="EMBL" id="FONX01000019">
    <property type="protein sequence ID" value="SFF24598.1"/>
    <property type="molecule type" value="Genomic_DNA"/>
</dbReference>
<dbReference type="Proteomes" id="UP000199119">
    <property type="component" value="Unassembled WGS sequence"/>
</dbReference>
<proteinExistence type="predicted"/>
<protein>
    <submittedName>
        <fullName evidence="1">PD-(D/E)XK nuclease superfamily protein</fullName>
    </submittedName>
</protein>
<dbReference type="OrthoDB" id="12430at2"/>
<keyword evidence="2" id="KW-1185">Reference proteome</keyword>
<evidence type="ECO:0000313" key="1">
    <source>
        <dbReference type="EMBL" id="SFF24598.1"/>
    </source>
</evidence>